<keyword evidence="8" id="KW-1185">Reference proteome</keyword>
<evidence type="ECO:0000256" key="4">
    <source>
        <dbReference type="ARBA" id="ARBA00022898"/>
    </source>
</evidence>
<keyword evidence="4" id="KW-0663">Pyridoxal phosphate</keyword>
<dbReference type="PANTHER" id="PTHR43643">
    <property type="entry name" value="HISTIDINOL-PHOSPHATE AMINOTRANSFERASE 2"/>
    <property type="match status" value="1"/>
</dbReference>
<evidence type="ECO:0000313" key="7">
    <source>
        <dbReference type="EMBL" id="TWI92076.1"/>
    </source>
</evidence>
<keyword evidence="3 7" id="KW-0808">Transferase</keyword>
<comment type="similarity">
    <text evidence="1">Belongs to the class-II pyridoxal-phosphate-dependent aminotransferase family. Histidinol-phosphate aminotransferase subfamily.</text>
</comment>
<evidence type="ECO:0000256" key="3">
    <source>
        <dbReference type="ARBA" id="ARBA00022679"/>
    </source>
</evidence>
<dbReference type="InterPro" id="IPR015424">
    <property type="entry name" value="PyrdxlP-dep_Trfase"/>
</dbReference>
<dbReference type="Pfam" id="PF00155">
    <property type="entry name" value="Aminotran_1_2"/>
    <property type="match status" value="1"/>
</dbReference>
<dbReference type="Gene3D" id="3.90.1150.10">
    <property type="entry name" value="Aspartate Aminotransferase, domain 1"/>
    <property type="match status" value="1"/>
</dbReference>
<feature type="chain" id="PRO_5021789632" evidence="5">
    <location>
        <begin position="22"/>
        <end position="386"/>
    </location>
</feature>
<proteinExistence type="inferred from homology"/>
<evidence type="ECO:0000256" key="1">
    <source>
        <dbReference type="ARBA" id="ARBA00007970"/>
    </source>
</evidence>
<protein>
    <submittedName>
        <fullName evidence="7">Histidinol-phosphate aminotransferase</fullName>
    </submittedName>
</protein>
<gene>
    <name evidence="7" type="ORF">LX66_1458</name>
</gene>
<evidence type="ECO:0000256" key="5">
    <source>
        <dbReference type="SAM" id="SignalP"/>
    </source>
</evidence>
<dbReference type="OrthoDB" id="9813612at2"/>
<dbReference type="InterPro" id="IPR015421">
    <property type="entry name" value="PyrdxlP-dep_Trfase_major"/>
</dbReference>
<keyword evidence="2 7" id="KW-0032">Aminotransferase</keyword>
<dbReference type="CDD" id="cd00609">
    <property type="entry name" value="AAT_like"/>
    <property type="match status" value="1"/>
</dbReference>
<reference evidence="7 8" key="1">
    <citation type="journal article" date="2013" name="Stand. Genomic Sci.">
        <title>Genomic Encyclopedia of Type Strains, Phase I: The one thousand microbial genomes (KMG-I) project.</title>
        <authorList>
            <person name="Kyrpides N.C."/>
            <person name="Woyke T."/>
            <person name="Eisen J.A."/>
            <person name="Garrity G."/>
            <person name="Lilburn T.G."/>
            <person name="Beck B.J."/>
            <person name="Whitman W.B."/>
            <person name="Hugenholtz P."/>
            <person name="Klenk H.P."/>
        </authorList>
    </citation>
    <scope>NUCLEOTIDE SEQUENCE [LARGE SCALE GENOMIC DNA]</scope>
    <source>
        <strain evidence="7 8">DSM 13484</strain>
    </source>
</reference>
<comment type="caution">
    <text evidence="7">The sequence shown here is derived from an EMBL/GenBank/DDBJ whole genome shotgun (WGS) entry which is preliminary data.</text>
</comment>
<name>A0A562TG96_CHIJA</name>
<dbReference type="PANTHER" id="PTHR43643:SF3">
    <property type="entry name" value="HISTIDINOL-PHOSPHATE AMINOTRANSFERASE"/>
    <property type="match status" value="1"/>
</dbReference>
<sequence length="386" mass="42344">MNRRDWLRTSALFTGSLPFLAGAWNGVAAMSEHSLKGRAPRRLTDAEFGALAPRELKARLFANENPFGPSAKAKQAIMDSIASSYQYPFMHLKELEEKISAHEGLGKDMILLGAGSSPLLTAAGVCFGSSGGNVISGDPSYDDMPESAEKVGAQWIKVPLTADYKLDLDAMEAAVNADTKLVYVCNPNNPTATTVDTDRLRAFCERVSQKTTVFVDEAYIDYLPDPLAATMVDGVKKGQNIIVARTFSKLYGFAGLRVGYIIAQPALLEKIGKVTKGPWSISAPALGAAIASYQDTPYLQDALQKTSASKEYLYKVLKEEGYEYIPSAANFVMFPLKMDGARFVEEMMKRGVGVRNWEFNEKEWCRISIGRMDEMEAFATAFKEIS</sequence>
<dbReference type="RefSeq" id="WP_158642562.1">
    <property type="nucleotide sequence ID" value="NZ_BAAAFY010000001.1"/>
</dbReference>
<dbReference type="InterPro" id="IPR004839">
    <property type="entry name" value="Aminotransferase_I/II_large"/>
</dbReference>
<evidence type="ECO:0000313" key="8">
    <source>
        <dbReference type="Proteomes" id="UP000316778"/>
    </source>
</evidence>
<evidence type="ECO:0000259" key="6">
    <source>
        <dbReference type="Pfam" id="PF00155"/>
    </source>
</evidence>
<dbReference type="Proteomes" id="UP000316778">
    <property type="component" value="Unassembled WGS sequence"/>
</dbReference>
<dbReference type="Gene3D" id="3.40.640.10">
    <property type="entry name" value="Type I PLP-dependent aspartate aminotransferase-like (Major domain)"/>
    <property type="match status" value="1"/>
</dbReference>
<dbReference type="GO" id="GO:0030170">
    <property type="term" value="F:pyridoxal phosphate binding"/>
    <property type="evidence" value="ECO:0007669"/>
    <property type="project" value="InterPro"/>
</dbReference>
<dbReference type="AlphaFoldDB" id="A0A562TG96"/>
<feature type="signal peptide" evidence="5">
    <location>
        <begin position="1"/>
        <end position="21"/>
    </location>
</feature>
<evidence type="ECO:0000256" key="2">
    <source>
        <dbReference type="ARBA" id="ARBA00022576"/>
    </source>
</evidence>
<dbReference type="SUPFAM" id="SSF53383">
    <property type="entry name" value="PLP-dependent transferases"/>
    <property type="match status" value="1"/>
</dbReference>
<dbReference type="EMBL" id="VLLG01000002">
    <property type="protein sequence ID" value="TWI92076.1"/>
    <property type="molecule type" value="Genomic_DNA"/>
</dbReference>
<keyword evidence="5" id="KW-0732">Signal</keyword>
<dbReference type="InterPro" id="IPR015422">
    <property type="entry name" value="PyrdxlP-dep_Trfase_small"/>
</dbReference>
<dbReference type="InterPro" id="IPR050106">
    <property type="entry name" value="HistidinolP_aminotransfase"/>
</dbReference>
<feature type="domain" description="Aminotransferase class I/classII large" evidence="6">
    <location>
        <begin position="60"/>
        <end position="381"/>
    </location>
</feature>
<dbReference type="GO" id="GO:0008483">
    <property type="term" value="F:transaminase activity"/>
    <property type="evidence" value="ECO:0007669"/>
    <property type="project" value="UniProtKB-KW"/>
</dbReference>
<accession>A0A562TG96</accession>
<organism evidence="7 8">
    <name type="scientific">Chitinophaga japonensis</name>
    <name type="common">Flexibacter japonensis</name>
    <dbReference type="NCBI Taxonomy" id="104662"/>
    <lineage>
        <taxon>Bacteria</taxon>
        <taxon>Pseudomonadati</taxon>
        <taxon>Bacteroidota</taxon>
        <taxon>Chitinophagia</taxon>
        <taxon>Chitinophagales</taxon>
        <taxon>Chitinophagaceae</taxon>
        <taxon>Chitinophaga</taxon>
    </lineage>
</organism>